<evidence type="ECO:0000256" key="5">
    <source>
        <dbReference type="ARBA" id="ARBA00023295"/>
    </source>
</evidence>
<dbReference type="OrthoDB" id="2866996at2759"/>
<dbReference type="PANTHER" id="PTHR43730">
    <property type="entry name" value="BETA-MANNOSIDASE"/>
    <property type="match status" value="1"/>
</dbReference>
<accession>A0A2A2L8R2</accession>
<organism evidence="8 9">
    <name type="scientific">Diploscapter pachys</name>
    <dbReference type="NCBI Taxonomy" id="2018661"/>
    <lineage>
        <taxon>Eukaryota</taxon>
        <taxon>Metazoa</taxon>
        <taxon>Ecdysozoa</taxon>
        <taxon>Nematoda</taxon>
        <taxon>Chromadorea</taxon>
        <taxon>Rhabditida</taxon>
        <taxon>Rhabditina</taxon>
        <taxon>Rhabditomorpha</taxon>
        <taxon>Rhabditoidea</taxon>
        <taxon>Rhabditidae</taxon>
        <taxon>Diploscapter</taxon>
    </lineage>
</organism>
<dbReference type="GO" id="GO:0004567">
    <property type="term" value="F:beta-mannosidase activity"/>
    <property type="evidence" value="ECO:0007669"/>
    <property type="project" value="UniProtKB-EC"/>
</dbReference>
<evidence type="ECO:0000256" key="4">
    <source>
        <dbReference type="ARBA" id="ARBA00022801"/>
    </source>
</evidence>
<comment type="catalytic activity">
    <reaction evidence="1">
        <text>Hydrolysis of terminal, non-reducing beta-D-mannose residues in beta-D-mannosides.</text>
        <dbReference type="EC" id="3.2.1.25"/>
    </reaction>
</comment>
<dbReference type="InterPro" id="IPR036156">
    <property type="entry name" value="Beta-gal/glucu_dom_sf"/>
</dbReference>
<proteinExistence type="inferred from homology"/>
<dbReference type="InterPro" id="IPR041447">
    <property type="entry name" value="Mannosidase_ig"/>
</dbReference>
<keyword evidence="9" id="KW-1185">Reference proteome</keyword>
<evidence type="ECO:0000259" key="6">
    <source>
        <dbReference type="Pfam" id="PF17753"/>
    </source>
</evidence>
<dbReference type="InterPro" id="IPR050887">
    <property type="entry name" value="Beta-mannosidase_GH2"/>
</dbReference>
<reference evidence="8 9" key="1">
    <citation type="journal article" date="2017" name="Curr. Biol.">
        <title>Genome architecture and evolution of a unichromosomal asexual nematode.</title>
        <authorList>
            <person name="Fradin H."/>
            <person name="Zegar C."/>
            <person name="Gutwein M."/>
            <person name="Lucas J."/>
            <person name="Kovtun M."/>
            <person name="Corcoran D."/>
            <person name="Baugh L.R."/>
            <person name="Kiontke K."/>
            <person name="Gunsalus K."/>
            <person name="Fitch D.H."/>
            <person name="Piano F."/>
        </authorList>
    </citation>
    <scope>NUCLEOTIDE SEQUENCE [LARGE SCALE GENOMIC DNA]</scope>
    <source>
        <strain evidence="8">PF1309</strain>
    </source>
</reference>
<feature type="domain" description="Beta-mannosidase Ig-fold" evidence="6">
    <location>
        <begin position="439"/>
        <end position="510"/>
    </location>
</feature>
<dbReference type="PANTHER" id="PTHR43730:SF1">
    <property type="entry name" value="BETA-MANNOSIDASE"/>
    <property type="match status" value="1"/>
</dbReference>
<evidence type="ECO:0000313" key="9">
    <source>
        <dbReference type="Proteomes" id="UP000218231"/>
    </source>
</evidence>
<dbReference type="GO" id="GO:0006516">
    <property type="term" value="P:glycoprotein catabolic process"/>
    <property type="evidence" value="ECO:0007669"/>
    <property type="project" value="TreeGrafter"/>
</dbReference>
<evidence type="ECO:0000259" key="7">
    <source>
        <dbReference type="Pfam" id="PF17786"/>
    </source>
</evidence>
<gene>
    <name evidence="8" type="ORF">WR25_26696</name>
</gene>
<sequence>MNTLRICGVGVYESEEFYDYAAEKGILIWQDLMFSCTLYPMDDEFIENVKTEVRQQIWRLRKHTSILTFNANNENELAIRKHWYKADNYTEKQQVSDYVALYVNVISPIVKKLLDSSHPFLLSSPSNGIETVIEGGIAQNPGDTRFGDIHFYNDQLNLWQDSTYLTPRCATEYGVQSLPLNFTMLKWINEKDYSYMSPTFENRQHGTGQTISNLALIFSHLPIPSSCANYTRENITKCTAINSTEFLNRFSYLSQINHAITLKVQTEHYRRFRNQTNEVGEGNTMCAMYWQLNDVWAAPTPSSIDFELKWKATHYEARRFFDQLIVALFARGHNLGVTIVNDEVNEIKGAKLVVNLYAWSKGFDPLSSIIQFVDIPALSAKTFYFERFAFALNDKKSDYLFEAYVEDEQGRRLTQRNYLYPDKFYEVDLGRLGNVAIESAEGSSDGLSYIIKLSSTGLSPFTWIDIGIPYLGWLSDNSFTMTTPTKTVKLHLVKPLKLSKDDFTICNMKNCGLN</sequence>
<dbReference type="Proteomes" id="UP000218231">
    <property type="component" value="Unassembled WGS sequence"/>
</dbReference>
<dbReference type="FunFam" id="3.20.20.80:FF:000050">
    <property type="entry name" value="Beta-mannosidase B"/>
    <property type="match status" value="1"/>
</dbReference>
<dbReference type="Pfam" id="PF17786">
    <property type="entry name" value="Mannosidase_ig"/>
    <property type="match status" value="1"/>
</dbReference>
<keyword evidence="4" id="KW-0378">Hydrolase</keyword>
<comment type="caution">
    <text evidence="8">The sequence shown here is derived from an EMBL/GenBank/DDBJ whole genome shotgun (WGS) entry which is preliminary data.</text>
</comment>
<comment type="similarity">
    <text evidence="2">Belongs to the glycosyl hydrolase 2 family.</text>
</comment>
<dbReference type="AlphaFoldDB" id="A0A2A2L8R2"/>
<evidence type="ECO:0000256" key="3">
    <source>
        <dbReference type="ARBA" id="ARBA00012754"/>
    </source>
</evidence>
<evidence type="ECO:0000256" key="1">
    <source>
        <dbReference type="ARBA" id="ARBA00000829"/>
    </source>
</evidence>
<dbReference type="InterPro" id="IPR017853">
    <property type="entry name" value="GH"/>
</dbReference>
<dbReference type="Gene3D" id="3.20.20.80">
    <property type="entry name" value="Glycosidases"/>
    <property type="match status" value="1"/>
</dbReference>
<keyword evidence="5" id="KW-0326">Glycosidase</keyword>
<evidence type="ECO:0000313" key="8">
    <source>
        <dbReference type="EMBL" id="PAV82579.1"/>
    </source>
</evidence>
<dbReference type="SUPFAM" id="SSF51445">
    <property type="entry name" value="(Trans)glycosidases"/>
    <property type="match status" value="1"/>
</dbReference>
<dbReference type="InterPro" id="IPR041625">
    <property type="entry name" value="Beta-mannosidase_Ig"/>
</dbReference>
<dbReference type="InterPro" id="IPR013783">
    <property type="entry name" value="Ig-like_fold"/>
</dbReference>
<dbReference type="EMBL" id="LIAE01007040">
    <property type="protein sequence ID" value="PAV82579.1"/>
    <property type="molecule type" value="Genomic_DNA"/>
</dbReference>
<dbReference type="Pfam" id="PF17753">
    <property type="entry name" value="Ig_mannosidase"/>
    <property type="match status" value="1"/>
</dbReference>
<dbReference type="STRING" id="2018661.A0A2A2L8R2"/>
<dbReference type="SUPFAM" id="SSF49303">
    <property type="entry name" value="beta-Galactosidase/glucuronidase domain"/>
    <property type="match status" value="1"/>
</dbReference>
<dbReference type="Gene3D" id="2.60.40.10">
    <property type="entry name" value="Immunoglobulins"/>
    <property type="match status" value="1"/>
</dbReference>
<dbReference type="EC" id="3.2.1.25" evidence="3"/>
<name>A0A2A2L8R2_9BILA</name>
<feature type="domain" description="Mannosidase Ig/CBM-like" evidence="7">
    <location>
        <begin position="334"/>
        <end position="424"/>
    </location>
</feature>
<evidence type="ECO:0000256" key="2">
    <source>
        <dbReference type="ARBA" id="ARBA00007401"/>
    </source>
</evidence>
<protein>
    <recommendedName>
        <fullName evidence="3">beta-mannosidase</fullName>
        <ecNumber evidence="3">3.2.1.25</ecNumber>
    </recommendedName>
</protein>